<reference evidence="3" key="1">
    <citation type="submission" date="2025-08" db="UniProtKB">
        <authorList>
            <consortium name="Ensembl"/>
        </authorList>
    </citation>
    <scope>IDENTIFICATION</scope>
</reference>
<evidence type="ECO:0000259" key="2">
    <source>
        <dbReference type="Pfam" id="PF15363"/>
    </source>
</evidence>
<name>A0A8C2LS56_CRIGR</name>
<feature type="compositionally biased region" description="Polar residues" evidence="1">
    <location>
        <begin position="269"/>
        <end position="278"/>
    </location>
</feature>
<dbReference type="AlphaFoldDB" id="A0A8C2LS56"/>
<feature type="compositionally biased region" description="Pro residues" evidence="1">
    <location>
        <begin position="513"/>
        <end position="524"/>
    </location>
</feature>
<feature type="compositionally biased region" description="Low complexity" evidence="1">
    <location>
        <begin position="525"/>
        <end position="562"/>
    </location>
</feature>
<dbReference type="Pfam" id="PF15363">
    <property type="entry name" value="BTBD8_C"/>
    <property type="match status" value="1"/>
</dbReference>
<feature type="compositionally biased region" description="Low complexity" evidence="1">
    <location>
        <begin position="896"/>
        <end position="912"/>
    </location>
</feature>
<feature type="compositionally biased region" description="Gly residues" evidence="1">
    <location>
        <begin position="947"/>
        <end position="961"/>
    </location>
</feature>
<dbReference type="PANTHER" id="PTHR22427:SF8">
    <property type="entry name" value="PROLINE-RICH PROTEIN 36"/>
    <property type="match status" value="1"/>
</dbReference>
<feature type="compositionally biased region" description="Low complexity" evidence="1">
    <location>
        <begin position="608"/>
        <end position="622"/>
    </location>
</feature>
<reference evidence="3" key="2">
    <citation type="submission" date="2025-09" db="UniProtKB">
        <authorList>
            <consortium name="Ensembl"/>
        </authorList>
    </citation>
    <scope>IDENTIFICATION</scope>
</reference>
<feature type="compositionally biased region" description="Polar residues" evidence="1">
    <location>
        <begin position="237"/>
        <end position="253"/>
    </location>
</feature>
<feature type="compositionally biased region" description="Polar residues" evidence="1">
    <location>
        <begin position="490"/>
        <end position="503"/>
    </location>
</feature>
<organism evidence="3 4">
    <name type="scientific">Cricetulus griseus</name>
    <name type="common">Chinese hamster</name>
    <name type="synonym">Cricetulus barabensis griseus</name>
    <dbReference type="NCBI Taxonomy" id="10029"/>
    <lineage>
        <taxon>Eukaryota</taxon>
        <taxon>Metazoa</taxon>
        <taxon>Chordata</taxon>
        <taxon>Craniata</taxon>
        <taxon>Vertebrata</taxon>
        <taxon>Euteleostomi</taxon>
        <taxon>Mammalia</taxon>
        <taxon>Eutheria</taxon>
        <taxon>Euarchontoglires</taxon>
        <taxon>Glires</taxon>
        <taxon>Rodentia</taxon>
        <taxon>Myomorpha</taxon>
        <taxon>Muroidea</taxon>
        <taxon>Cricetidae</taxon>
        <taxon>Cricetinae</taxon>
        <taxon>Cricetulus</taxon>
    </lineage>
</organism>
<feature type="compositionally biased region" description="Low complexity" evidence="1">
    <location>
        <begin position="80"/>
        <end position="98"/>
    </location>
</feature>
<feature type="domain" description="BTB/POZ" evidence="2">
    <location>
        <begin position="973"/>
        <end position="1016"/>
    </location>
</feature>
<dbReference type="Proteomes" id="UP000694386">
    <property type="component" value="Unplaced"/>
</dbReference>
<feature type="compositionally biased region" description="Polar residues" evidence="1">
    <location>
        <begin position="109"/>
        <end position="123"/>
    </location>
</feature>
<feature type="compositionally biased region" description="Low complexity" evidence="1">
    <location>
        <begin position="758"/>
        <end position="767"/>
    </location>
</feature>
<feature type="compositionally biased region" description="Low complexity" evidence="1">
    <location>
        <begin position="569"/>
        <end position="589"/>
    </location>
</feature>
<feature type="compositionally biased region" description="Polar residues" evidence="1">
    <location>
        <begin position="465"/>
        <end position="483"/>
    </location>
</feature>
<evidence type="ECO:0000256" key="1">
    <source>
        <dbReference type="SAM" id="MobiDB-lite"/>
    </source>
</evidence>
<evidence type="ECO:0000313" key="4">
    <source>
        <dbReference type="Proteomes" id="UP000694386"/>
    </source>
</evidence>
<feature type="compositionally biased region" description="Pro residues" evidence="1">
    <location>
        <begin position="26"/>
        <end position="38"/>
    </location>
</feature>
<feature type="compositionally biased region" description="Polar residues" evidence="1">
    <location>
        <begin position="415"/>
        <end position="424"/>
    </location>
</feature>
<accession>A0A8C2LS56</accession>
<sequence>MDKRDRVKAGATPRMPASRPPGLLSPRPPPGSPRPLPPVTTAALKVLEANGAMGRRPLVERAAGVGKAALPQTAVQGAQARSAGAGPRSPASRPPASGKGERAPVKISGQGSISSPGRASSGITRPGPVVQKGLQPPTKEPVIRGKAPEAPKRNTLSSGTRRDSLGPTSGASSPAIPRRSKAPATEVGIPRSVPTARQRPPTTEAPRKSVSSAAEPSATELSPAFRRRSAAGGSLQKPASRSLSSSATPQLSPARSGVSPRVTPRGPVHTSQLKSKGQQALRPPQTIVPRKDRTSAQSLPSASSLVTPTAPPGASSAQVPEDPLKATLPPSPPATPPLPASLQLQAQPSTHATADSQATDCPPSPPQLSLQNLPSPPATPPLQVPPTSLGTEEASDSPPPISPSLSSLTLRMPCNQVSSASLPQETPLATPFSPAPLPLATPPPQVPPSPPVSPQNLPTPLVAPSPSTLSTLTAPPSPANFSVSPPLLQATPSNLTTPSSQDTLLLAIAPPVSSSPPSSPPLHVPPSSVVTPPLSLPPSLILPTSQASLLTSTPSLASSPQQITPPPLASSALSAPLSLGSPPLQASPSFLPTPPMQAHSPPSPPLQAPSLATYPLPLASSPTSPPLPALLSPPASPPLEDPLSPSPSPSPSPLSPLATPPPEAPPSPDSPTPLTSPPPQALSSLAVSALQARTSPLATDAPPLQVPVLALPPLQTTPPPQASPGLTSPVVQPPSPPASPPLQAPRRPPTPGPDVPISSPRLTLSLAPAPPPPPSRSPSSTLSGPDLAGHSSSATSTPEELRGYDSGPEGCATVSPAADAELAACHPASWSRGPAPPLAVRGAPGVPLPWPPAACPGSSDGLCTIYEAEGPESVAPTPGSLEAEPEPEPGSGGGKTTAAAGSGASSRSPKSARLGELPLGALQASVVQHLLSRTLLLAAAEGAAAGSEGGSGGAGGGGVPGGSRAPLSDAELGRWAELLSPLDESRASITSVTSFSPDDVASPQGDWTVVEVETFH</sequence>
<proteinExistence type="predicted"/>
<gene>
    <name evidence="3" type="primary">Prr36</name>
</gene>
<feature type="compositionally biased region" description="Basic and acidic residues" evidence="1">
    <location>
        <begin position="141"/>
        <end position="152"/>
    </location>
</feature>
<feature type="compositionally biased region" description="Pro residues" evidence="1">
    <location>
        <begin position="433"/>
        <end position="453"/>
    </location>
</feature>
<feature type="region of interest" description="Disordered" evidence="1">
    <location>
        <begin position="708"/>
        <end position="815"/>
    </location>
</feature>
<dbReference type="PANTHER" id="PTHR22427">
    <property type="entry name" value="GH15728P"/>
    <property type="match status" value="1"/>
</dbReference>
<feature type="compositionally biased region" description="Pro residues" evidence="1">
    <location>
        <begin position="329"/>
        <end position="339"/>
    </location>
</feature>
<feature type="region of interest" description="Disordered" evidence="1">
    <location>
        <begin position="1"/>
        <end position="41"/>
    </location>
</feature>
<dbReference type="InterPro" id="IPR027907">
    <property type="entry name" value="BTBD8_C"/>
</dbReference>
<protein>
    <submittedName>
        <fullName evidence="3">Proline rich 36</fullName>
    </submittedName>
</protein>
<evidence type="ECO:0000313" key="3">
    <source>
        <dbReference type="Ensembl" id="ENSCGRP00001007621.1"/>
    </source>
</evidence>
<feature type="compositionally biased region" description="Pro residues" evidence="1">
    <location>
        <begin position="634"/>
        <end position="680"/>
    </location>
</feature>
<feature type="compositionally biased region" description="Pro residues" evidence="1">
    <location>
        <begin position="731"/>
        <end position="754"/>
    </location>
</feature>
<dbReference type="Ensembl" id="ENSCGRT00001011678.1">
    <property type="protein sequence ID" value="ENSCGRP00001007621.1"/>
    <property type="gene ID" value="ENSCGRG00001010019.1"/>
</dbReference>
<feature type="region of interest" description="Disordered" evidence="1">
    <location>
        <begin position="67"/>
        <end position="688"/>
    </location>
</feature>
<feature type="compositionally biased region" description="Polar residues" evidence="1">
    <location>
        <begin position="295"/>
        <end position="307"/>
    </location>
</feature>
<feature type="compositionally biased region" description="Pro residues" evidence="1">
    <location>
        <begin position="374"/>
        <end position="384"/>
    </location>
</feature>
<feature type="compositionally biased region" description="Low complexity" evidence="1">
    <location>
        <begin position="340"/>
        <end position="349"/>
    </location>
</feature>
<feature type="compositionally biased region" description="Pro residues" evidence="1">
    <location>
        <begin position="591"/>
        <end position="607"/>
    </location>
</feature>
<feature type="region of interest" description="Disordered" evidence="1">
    <location>
        <begin position="870"/>
        <end position="912"/>
    </location>
</feature>
<feature type="region of interest" description="Disordered" evidence="1">
    <location>
        <begin position="945"/>
        <end position="968"/>
    </location>
</feature>
<feature type="compositionally biased region" description="Polar residues" evidence="1">
    <location>
        <begin position="350"/>
        <end position="359"/>
    </location>
</feature>